<dbReference type="STRING" id="1123402.SAMN02583745_02360"/>
<dbReference type="Gene3D" id="3.80.10.10">
    <property type="entry name" value="Ribonuclease Inhibitor"/>
    <property type="match status" value="2"/>
</dbReference>
<accession>A0A1I0EFU7</accession>
<dbReference type="InterPro" id="IPR050216">
    <property type="entry name" value="LRR_domain-containing"/>
</dbReference>
<dbReference type="Pfam" id="PF00560">
    <property type="entry name" value="LRR_1"/>
    <property type="match status" value="1"/>
</dbReference>
<reference evidence="5" key="1">
    <citation type="submission" date="2016-10" db="EMBL/GenBank/DDBJ databases">
        <authorList>
            <person name="Varghese N."/>
            <person name="Submissions S."/>
        </authorList>
    </citation>
    <scope>NUCLEOTIDE SEQUENCE [LARGE SCALE GENOMIC DNA]</scope>
    <source>
        <strain evidence="5">DSM 18579</strain>
    </source>
</reference>
<organism evidence="4 5">
    <name type="scientific">Thorsellia anophelis DSM 18579</name>
    <dbReference type="NCBI Taxonomy" id="1123402"/>
    <lineage>
        <taxon>Bacteria</taxon>
        <taxon>Pseudomonadati</taxon>
        <taxon>Pseudomonadota</taxon>
        <taxon>Gammaproteobacteria</taxon>
        <taxon>Enterobacterales</taxon>
        <taxon>Thorselliaceae</taxon>
        <taxon>Thorsellia</taxon>
    </lineage>
</organism>
<dbReference type="Pfam" id="PF23598">
    <property type="entry name" value="LRR_14"/>
    <property type="match status" value="1"/>
</dbReference>
<protein>
    <recommendedName>
        <fullName evidence="3">Disease resistance R13L4/SHOC-2-like LRR domain-containing protein</fullName>
    </recommendedName>
</protein>
<dbReference type="InterPro" id="IPR001611">
    <property type="entry name" value="Leu-rich_rpt"/>
</dbReference>
<dbReference type="GO" id="GO:0005737">
    <property type="term" value="C:cytoplasm"/>
    <property type="evidence" value="ECO:0007669"/>
    <property type="project" value="TreeGrafter"/>
</dbReference>
<dbReference type="Proteomes" id="UP000242642">
    <property type="component" value="Unassembled WGS sequence"/>
</dbReference>
<dbReference type="SMART" id="SM00369">
    <property type="entry name" value="LRR_TYP"/>
    <property type="match status" value="3"/>
</dbReference>
<keyword evidence="2" id="KW-0677">Repeat</keyword>
<dbReference type="InterPro" id="IPR003591">
    <property type="entry name" value="Leu-rich_rpt_typical-subtyp"/>
</dbReference>
<evidence type="ECO:0000256" key="2">
    <source>
        <dbReference type="ARBA" id="ARBA00022737"/>
    </source>
</evidence>
<dbReference type="InterPro" id="IPR032675">
    <property type="entry name" value="LRR_dom_sf"/>
</dbReference>
<dbReference type="PANTHER" id="PTHR48051:SF1">
    <property type="entry name" value="RAS SUPPRESSOR PROTEIN 1"/>
    <property type="match status" value="1"/>
</dbReference>
<evidence type="ECO:0000313" key="5">
    <source>
        <dbReference type="Proteomes" id="UP000242642"/>
    </source>
</evidence>
<dbReference type="OrthoDB" id="1467561at2"/>
<evidence type="ECO:0000259" key="3">
    <source>
        <dbReference type="Pfam" id="PF23598"/>
    </source>
</evidence>
<dbReference type="RefSeq" id="WP_093321358.1">
    <property type="nucleotide sequence ID" value="NZ_FOHV01000026.1"/>
</dbReference>
<feature type="domain" description="Disease resistance R13L4/SHOC-2-like LRR" evidence="3">
    <location>
        <begin position="314"/>
        <end position="494"/>
    </location>
</feature>
<dbReference type="EMBL" id="FOHV01000026">
    <property type="protein sequence ID" value="SET43898.1"/>
    <property type="molecule type" value="Genomic_DNA"/>
</dbReference>
<keyword evidence="1" id="KW-0433">Leucine-rich repeat</keyword>
<name>A0A1I0EFU7_9GAMM</name>
<dbReference type="AlphaFoldDB" id="A0A1I0EFU7"/>
<proteinExistence type="predicted"/>
<evidence type="ECO:0000313" key="4">
    <source>
        <dbReference type="EMBL" id="SET43898.1"/>
    </source>
</evidence>
<dbReference type="PROSITE" id="PS51450">
    <property type="entry name" value="LRR"/>
    <property type="match status" value="1"/>
</dbReference>
<sequence length="514" mass="59142">MQNKFEQITLSEAKEKYTLDFFPYYIEDVYQDKLITVFHDDMIFDSLDIDDKFFTTSIGGCIFLKSLTVDTSLIQAELYFGPLFIVFGDIKAKSIFIGGSECFFRGNVVAEDVFIAGVYNHGMLDIKGEIITKVLYSYDHAFSYPQNRVHAQAVMINEEGDNSLDGIFLSDYIDDGSLNETNILAAMRLGKSIIKEGTILTKQEKLFFKAESTGFTKLDLDNFELTELPDFVGDYSTWVEIILDRNNCPILPSYFSKFSELKELSLYYCDYKELPKVVTEIVSLEALDLNSNYLSSLPDEFVKLNNLQTLSLQNCQFSSVPQILTHLSIRNLNLSNQQVEHFIMEPIESVRYLNLKGNKGLKLLGEFPNLETLDISACQLLEFPLAIFKSTKLKKLCLQSNSMISEFVPEMSQLTELEELKFSRNIGGLEHLRHLKKLRKISITGFDATNEFIEALLTLENWVDIELDELFTQDKICRILERPNLQRFYYKGMEELPINKLREQMAAWKTKNLK</sequence>
<dbReference type="InterPro" id="IPR055414">
    <property type="entry name" value="LRR_R13L4/SHOC2-like"/>
</dbReference>
<gene>
    <name evidence="4" type="ORF">SAMN02583745_02360</name>
</gene>
<dbReference type="PANTHER" id="PTHR48051">
    <property type="match status" value="1"/>
</dbReference>
<keyword evidence="5" id="KW-1185">Reference proteome</keyword>
<evidence type="ECO:0000256" key="1">
    <source>
        <dbReference type="ARBA" id="ARBA00022614"/>
    </source>
</evidence>
<dbReference type="SUPFAM" id="SSF52047">
    <property type="entry name" value="RNI-like"/>
    <property type="match status" value="1"/>
</dbReference>